<sequence>MLSYVGRRRGIACPLFLREYGLAGKKVFSMLRRPAAGAVRCSATCASVVISTSHLRKILGSK</sequence>
<accession>A0A2U3KT06</accession>
<proteinExistence type="predicted"/>
<dbReference type="AlphaFoldDB" id="A0A2U3KT06"/>
<evidence type="ECO:0000313" key="1">
    <source>
        <dbReference type="EMBL" id="SPF42803.1"/>
    </source>
</evidence>
<dbReference type="Proteomes" id="UP000238701">
    <property type="component" value="Unassembled WGS sequence"/>
</dbReference>
<name>A0A2U3KT06_9BACT</name>
<evidence type="ECO:0000313" key="2">
    <source>
        <dbReference type="Proteomes" id="UP000238701"/>
    </source>
</evidence>
<organism evidence="1 2">
    <name type="scientific">Candidatus Sulfotelmatobacter kueseliae</name>
    <dbReference type="NCBI Taxonomy" id="2042962"/>
    <lineage>
        <taxon>Bacteria</taxon>
        <taxon>Pseudomonadati</taxon>
        <taxon>Acidobacteriota</taxon>
        <taxon>Terriglobia</taxon>
        <taxon>Terriglobales</taxon>
        <taxon>Candidatus Korobacteraceae</taxon>
        <taxon>Candidatus Sulfotelmatobacter</taxon>
    </lineage>
</organism>
<dbReference type="EMBL" id="OMOD01000141">
    <property type="protein sequence ID" value="SPF42803.1"/>
    <property type="molecule type" value="Genomic_DNA"/>
</dbReference>
<gene>
    <name evidence="1" type="ORF">SBA1_470025</name>
</gene>
<reference evidence="2" key="1">
    <citation type="submission" date="2018-02" db="EMBL/GenBank/DDBJ databases">
        <authorList>
            <person name="Hausmann B."/>
        </authorList>
    </citation>
    <scope>NUCLEOTIDE SEQUENCE [LARGE SCALE GENOMIC DNA]</scope>
    <source>
        <strain evidence="2">Peat soil MAG SbA1</strain>
    </source>
</reference>
<protein>
    <submittedName>
        <fullName evidence="1">Uncharacterized protein</fullName>
    </submittedName>
</protein>